<reference evidence="12" key="1">
    <citation type="submission" date="2017-02" db="EMBL/GenBank/DDBJ databases">
        <title>Delineation of Paenibacillus larvae strains originating from foulbrood outbreaks.</title>
        <authorList>
            <person name="Beims H."/>
            <person name="Bunk B."/>
            <person name="Sproeer C."/>
            <person name="Mohr K.I."/>
            <person name="Pradella S."/>
            <person name="Guenther G."/>
            <person name="Rohde M."/>
            <person name="von der Ohe W."/>
            <person name="Steinert M."/>
        </authorList>
    </citation>
    <scope>NUCLEOTIDE SEQUENCE [LARGE SCALE GENOMIC DNA]</scope>
    <source>
        <strain evidence="12">Eric_III</strain>
    </source>
</reference>
<dbReference type="Gene3D" id="3.20.20.70">
    <property type="entry name" value="Aldolase class I"/>
    <property type="match status" value="1"/>
</dbReference>
<dbReference type="UniPathway" id="UPA00035">
    <property type="reaction ID" value="UER00042"/>
</dbReference>
<dbReference type="GeneID" id="64218383"/>
<dbReference type="AlphaFoldDB" id="A0A2L1TYP6"/>
<dbReference type="RefSeq" id="WP_309557422.1">
    <property type="nucleotide sequence ID" value="NZ_CP019655.1"/>
</dbReference>
<evidence type="ECO:0000256" key="3">
    <source>
        <dbReference type="ARBA" id="ARBA00012572"/>
    </source>
</evidence>
<evidence type="ECO:0000256" key="6">
    <source>
        <dbReference type="ARBA" id="ARBA00022822"/>
    </source>
</evidence>
<dbReference type="CDD" id="cd00405">
    <property type="entry name" value="PRAI"/>
    <property type="match status" value="1"/>
</dbReference>
<dbReference type="PANTHER" id="PTHR42894">
    <property type="entry name" value="N-(5'-PHOSPHORIBOSYL)ANTHRANILATE ISOMERASE"/>
    <property type="match status" value="1"/>
</dbReference>
<comment type="catalytic activity">
    <reaction evidence="1 9">
        <text>N-(5-phospho-beta-D-ribosyl)anthranilate = 1-(2-carboxyphenylamino)-1-deoxy-D-ribulose 5-phosphate</text>
        <dbReference type="Rhea" id="RHEA:21540"/>
        <dbReference type="ChEBI" id="CHEBI:18277"/>
        <dbReference type="ChEBI" id="CHEBI:58613"/>
        <dbReference type="EC" id="5.3.1.24"/>
    </reaction>
</comment>
<dbReference type="InterPro" id="IPR001240">
    <property type="entry name" value="PRAI_dom"/>
</dbReference>
<evidence type="ECO:0000313" key="12">
    <source>
        <dbReference type="Proteomes" id="UP000239833"/>
    </source>
</evidence>
<dbReference type="EC" id="5.3.1.24" evidence="3 9"/>
<evidence type="ECO:0000256" key="2">
    <source>
        <dbReference type="ARBA" id="ARBA00004664"/>
    </source>
</evidence>
<evidence type="ECO:0000256" key="9">
    <source>
        <dbReference type="HAMAP-Rule" id="MF_00135"/>
    </source>
</evidence>
<dbReference type="Proteomes" id="UP000239833">
    <property type="component" value="Chromosome"/>
</dbReference>
<comment type="pathway">
    <text evidence="2 9">Amino-acid biosynthesis; L-tryptophan biosynthesis; L-tryptophan from chorismate: step 3/5.</text>
</comment>
<evidence type="ECO:0000256" key="4">
    <source>
        <dbReference type="ARBA" id="ARBA00022272"/>
    </source>
</evidence>
<feature type="domain" description="N-(5'phosphoribosyl) anthranilate isomerase (PRAI)" evidence="10">
    <location>
        <begin position="9"/>
        <end position="228"/>
    </location>
</feature>
<gene>
    <name evidence="9 11" type="primary">trpF</name>
    <name evidence="11" type="ORF">ERICIII_01608</name>
</gene>
<organism evidence="11 12">
    <name type="scientific">Paenibacillus larvae subsp. larvae</name>
    <dbReference type="NCBI Taxonomy" id="147375"/>
    <lineage>
        <taxon>Bacteria</taxon>
        <taxon>Bacillati</taxon>
        <taxon>Bacillota</taxon>
        <taxon>Bacilli</taxon>
        <taxon>Bacillales</taxon>
        <taxon>Paenibacillaceae</taxon>
        <taxon>Paenibacillus</taxon>
    </lineage>
</organism>
<accession>A0A2L1TYP6</accession>
<dbReference type="SUPFAM" id="SSF51366">
    <property type="entry name" value="Ribulose-phoshate binding barrel"/>
    <property type="match status" value="1"/>
</dbReference>
<keyword evidence="8 9" id="KW-0413">Isomerase</keyword>
<evidence type="ECO:0000259" key="10">
    <source>
        <dbReference type="Pfam" id="PF00697"/>
    </source>
</evidence>
<dbReference type="InterPro" id="IPR011060">
    <property type="entry name" value="RibuloseP-bd_barrel"/>
</dbReference>
<dbReference type="Pfam" id="PF00697">
    <property type="entry name" value="PRAI"/>
    <property type="match status" value="1"/>
</dbReference>
<dbReference type="HAMAP" id="MF_00135">
    <property type="entry name" value="PRAI"/>
    <property type="match status" value="1"/>
</dbReference>
<sequence>MPDMLSTRIKICGLQSVEALNYLMRLPVSYVGLVFAASKRRIRIDQAAELTAYLRRTPFPDPPKSVGVFVNPIREELTDAVHKAGLDFVQLHGDESPEFCCWVKENLNVGIFKAFCITPDIKKDHTESNSVVDNKWGPYSEAGVDAFLLDTLDPDQQGGTGKTFCWGKLPVYLEWSRRHHVPLFVAGGLNDNNVSELISDYHPYGVDVSSGVETDGWKDPDKIKRFVERVAACG</sequence>
<proteinExistence type="inferred from homology"/>
<keyword evidence="7 9" id="KW-0057">Aromatic amino acid biosynthesis</keyword>
<evidence type="ECO:0000256" key="1">
    <source>
        <dbReference type="ARBA" id="ARBA00001164"/>
    </source>
</evidence>
<keyword evidence="6 9" id="KW-0822">Tryptophan biosynthesis</keyword>
<evidence type="ECO:0000313" key="11">
    <source>
        <dbReference type="EMBL" id="AVF25793.1"/>
    </source>
</evidence>
<dbReference type="InterPro" id="IPR013785">
    <property type="entry name" value="Aldolase_TIM"/>
</dbReference>
<dbReference type="PANTHER" id="PTHR42894:SF1">
    <property type="entry name" value="N-(5'-PHOSPHORIBOSYL)ANTHRANILATE ISOMERASE"/>
    <property type="match status" value="1"/>
</dbReference>
<name>A0A2L1TYP6_9BACL</name>
<protein>
    <recommendedName>
        <fullName evidence="4 9">N-(5'-phosphoribosyl)anthranilate isomerase</fullName>
        <shortName evidence="9">PRAI</shortName>
        <ecNumber evidence="3 9">5.3.1.24</ecNumber>
    </recommendedName>
</protein>
<dbReference type="GO" id="GO:0000162">
    <property type="term" value="P:L-tryptophan biosynthetic process"/>
    <property type="evidence" value="ECO:0007669"/>
    <property type="project" value="UniProtKB-UniRule"/>
</dbReference>
<evidence type="ECO:0000256" key="5">
    <source>
        <dbReference type="ARBA" id="ARBA00022605"/>
    </source>
</evidence>
<evidence type="ECO:0000256" key="8">
    <source>
        <dbReference type="ARBA" id="ARBA00023235"/>
    </source>
</evidence>
<dbReference type="EMBL" id="CP019655">
    <property type="protein sequence ID" value="AVF25793.1"/>
    <property type="molecule type" value="Genomic_DNA"/>
</dbReference>
<dbReference type="GO" id="GO:0004640">
    <property type="term" value="F:phosphoribosylanthranilate isomerase activity"/>
    <property type="evidence" value="ECO:0007669"/>
    <property type="project" value="UniProtKB-UniRule"/>
</dbReference>
<dbReference type="InterPro" id="IPR044643">
    <property type="entry name" value="TrpF_fam"/>
</dbReference>
<keyword evidence="5 9" id="KW-0028">Amino-acid biosynthesis</keyword>
<evidence type="ECO:0000256" key="7">
    <source>
        <dbReference type="ARBA" id="ARBA00023141"/>
    </source>
</evidence>
<comment type="similarity">
    <text evidence="9">Belongs to the TrpF family.</text>
</comment>